<proteinExistence type="predicted"/>
<organism evidence="2 3">
    <name type="scientific">Trinickia caryophylli</name>
    <name type="common">Paraburkholderia caryophylli</name>
    <dbReference type="NCBI Taxonomy" id="28094"/>
    <lineage>
        <taxon>Bacteria</taxon>
        <taxon>Pseudomonadati</taxon>
        <taxon>Pseudomonadota</taxon>
        <taxon>Betaproteobacteria</taxon>
        <taxon>Burkholderiales</taxon>
        <taxon>Burkholderiaceae</taxon>
        <taxon>Trinickia</taxon>
    </lineage>
</organism>
<dbReference type="Pfam" id="PF01370">
    <property type="entry name" value="Epimerase"/>
    <property type="match status" value="1"/>
</dbReference>
<dbReference type="SUPFAM" id="SSF51735">
    <property type="entry name" value="NAD(P)-binding Rossmann-fold domains"/>
    <property type="match status" value="1"/>
</dbReference>
<gene>
    <name evidence="2" type="ORF">SAMN06295900_12023</name>
</gene>
<dbReference type="GO" id="GO:0004029">
    <property type="term" value="F:aldehyde dehydrogenase (NAD+) activity"/>
    <property type="evidence" value="ECO:0007669"/>
    <property type="project" value="TreeGrafter"/>
</dbReference>
<dbReference type="EMBL" id="FXAH01000020">
    <property type="protein sequence ID" value="SMF77851.1"/>
    <property type="molecule type" value="Genomic_DNA"/>
</dbReference>
<dbReference type="InterPro" id="IPR051783">
    <property type="entry name" value="NAD(P)-dependent_oxidoreduct"/>
</dbReference>
<feature type="domain" description="NAD-dependent epimerase/dehydratase" evidence="1">
    <location>
        <begin position="16"/>
        <end position="255"/>
    </location>
</feature>
<reference evidence="3" key="1">
    <citation type="submission" date="2017-04" db="EMBL/GenBank/DDBJ databases">
        <authorList>
            <person name="Varghese N."/>
            <person name="Submissions S."/>
        </authorList>
    </citation>
    <scope>NUCLEOTIDE SEQUENCE [LARGE SCALE GENOMIC DNA]</scope>
    <source>
        <strain evidence="3">Ballard 720</strain>
    </source>
</reference>
<sequence length="342" mass="37652">MRAMKTTRLSRRQRVLIVGCGDIGLRAARLMLTRAARPRIIALTSRPERAAELRAAGLTPIVGDLDAARGIRRLAGIAQTVLHLAPPAPHGQTDARTRALLATLSAPAPLRPARQVLATTALPRDMRPWPLRVGRAIVTDRRESAGLRRVRLIYASTTGVYGDCGGALVDETRKVNPVNARAKRRVAAERQLRAATARGVLAASIVRIPGIYAAGRLPLARIEQRLPALVDEQDVYTNHIHADDLAAIMLRAIRRAGTSRIVHASDDTVLKMGTYFDRVADAYGLPRVPRVTRDEARSQLTPLTLSFMSESRRLANRRLKRELRVTLRYPSVDDFLAGVRVK</sequence>
<protein>
    <submittedName>
        <fullName evidence="2">Nucleoside-diphosphate-sugar epimerase</fullName>
    </submittedName>
</protein>
<dbReference type="STRING" id="28094.SAMN06295900_12023"/>
<dbReference type="PANTHER" id="PTHR48079">
    <property type="entry name" value="PROTEIN YEEZ"/>
    <property type="match status" value="1"/>
</dbReference>
<dbReference type="GO" id="GO:0005737">
    <property type="term" value="C:cytoplasm"/>
    <property type="evidence" value="ECO:0007669"/>
    <property type="project" value="TreeGrafter"/>
</dbReference>
<dbReference type="InterPro" id="IPR001509">
    <property type="entry name" value="Epimerase_deHydtase"/>
</dbReference>
<keyword evidence="3" id="KW-1185">Reference proteome</keyword>
<dbReference type="PANTHER" id="PTHR48079:SF6">
    <property type="entry name" value="NAD(P)-BINDING DOMAIN-CONTAINING PROTEIN-RELATED"/>
    <property type="match status" value="1"/>
</dbReference>
<dbReference type="Gene3D" id="3.40.50.720">
    <property type="entry name" value="NAD(P)-binding Rossmann-like Domain"/>
    <property type="match status" value="1"/>
</dbReference>
<dbReference type="AlphaFoldDB" id="A0A1X7H1X1"/>
<dbReference type="Proteomes" id="UP000192911">
    <property type="component" value="Unassembled WGS sequence"/>
</dbReference>
<evidence type="ECO:0000313" key="3">
    <source>
        <dbReference type="Proteomes" id="UP000192911"/>
    </source>
</evidence>
<dbReference type="InterPro" id="IPR036291">
    <property type="entry name" value="NAD(P)-bd_dom_sf"/>
</dbReference>
<evidence type="ECO:0000259" key="1">
    <source>
        <dbReference type="Pfam" id="PF01370"/>
    </source>
</evidence>
<name>A0A1X7H1X1_TRICW</name>
<accession>A0A1X7H1X1</accession>
<evidence type="ECO:0000313" key="2">
    <source>
        <dbReference type="EMBL" id="SMF77851.1"/>
    </source>
</evidence>